<evidence type="ECO:0000313" key="9">
    <source>
        <dbReference type="Proteomes" id="UP000789508"/>
    </source>
</evidence>
<evidence type="ECO:0000256" key="3">
    <source>
        <dbReference type="ARBA" id="ARBA00022552"/>
    </source>
</evidence>
<name>A0A9N8ZUY9_9GLOM</name>
<comment type="caution">
    <text evidence="8">The sequence shown here is derived from an EMBL/GenBank/DDBJ whole genome shotgun (WGS) entry which is preliminary data.</text>
</comment>
<feature type="compositionally biased region" description="Basic and acidic residues" evidence="7">
    <location>
        <begin position="40"/>
        <end position="49"/>
    </location>
</feature>
<feature type="compositionally biased region" description="Basic residues" evidence="7">
    <location>
        <begin position="367"/>
        <end position="383"/>
    </location>
</feature>
<keyword evidence="4" id="KW-0539">Nucleus</keyword>
<keyword evidence="9" id="KW-1185">Reference proteome</keyword>
<reference evidence="8" key="1">
    <citation type="submission" date="2021-06" db="EMBL/GenBank/DDBJ databases">
        <authorList>
            <person name="Kallberg Y."/>
            <person name="Tangrot J."/>
            <person name="Rosling A."/>
        </authorList>
    </citation>
    <scope>NUCLEOTIDE SEQUENCE</scope>
    <source>
        <strain evidence="8">FL130A</strain>
    </source>
</reference>
<organism evidence="8 9">
    <name type="scientific">Ambispora leptoticha</name>
    <dbReference type="NCBI Taxonomy" id="144679"/>
    <lineage>
        <taxon>Eukaryota</taxon>
        <taxon>Fungi</taxon>
        <taxon>Fungi incertae sedis</taxon>
        <taxon>Mucoromycota</taxon>
        <taxon>Glomeromycotina</taxon>
        <taxon>Glomeromycetes</taxon>
        <taxon>Archaeosporales</taxon>
        <taxon>Ambisporaceae</taxon>
        <taxon>Ambispora</taxon>
    </lineage>
</organism>
<dbReference type="EMBL" id="CAJVPS010000758">
    <property type="protein sequence ID" value="CAG8507476.1"/>
    <property type="molecule type" value="Genomic_DNA"/>
</dbReference>
<comment type="subcellular location">
    <subcellularLocation>
        <location evidence="1">Nucleus</location>
        <location evidence="1">Nucleolus</location>
    </subcellularLocation>
</comment>
<dbReference type="AlphaFoldDB" id="A0A9N8ZUY9"/>
<feature type="compositionally biased region" description="Basic residues" evidence="7">
    <location>
        <begin position="77"/>
        <end position="91"/>
    </location>
</feature>
<dbReference type="OrthoDB" id="445326at2759"/>
<dbReference type="GO" id="GO:0032040">
    <property type="term" value="C:small-subunit processome"/>
    <property type="evidence" value="ECO:0007669"/>
    <property type="project" value="TreeGrafter"/>
</dbReference>
<accession>A0A9N8ZUY9</accession>
<dbReference type="GO" id="GO:0006364">
    <property type="term" value="P:rRNA processing"/>
    <property type="evidence" value="ECO:0007669"/>
    <property type="project" value="UniProtKB-KW"/>
</dbReference>
<protein>
    <submittedName>
        <fullName evidence="8">9262_t:CDS:1</fullName>
    </submittedName>
</protein>
<dbReference type="PANTHER" id="PTHR17039">
    <property type="entry name" value="U3 SMALL NUCLEOLAR RIBONUCLEOPROTEIN PROTEIN MPP10"/>
    <property type="match status" value="1"/>
</dbReference>
<feature type="region of interest" description="Disordered" evidence="7">
    <location>
        <begin position="352"/>
        <end position="391"/>
    </location>
</feature>
<dbReference type="PANTHER" id="PTHR17039:SF0">
    <property type="entry name" value="U3 SMALL NUCLEOLAR RIBONUCLEOPROTEIN PROTEIN MPP10"/>
    <property type="match status" value="1"/>
</dbReference>
<dbReference type="GO" id="GO:0034457">
    <property type="term" value="C:Mpp10 complex"/>
    <property type="evidence" value="ECO:0007669"/>
    <property type="project" value="InterPro"/>
</dbReference>
<feature type="region of interest" description="Disordered" evidence="7">
    <location>
        <begin position="38"/>
        <end position="123"/>
    </location>
</feature>
<gene>
    <name evidence="8" type="ORF">ALEPTO_LOCUS3800</name>
</gene>
<evidence type="ECO:0000256" key="2">
    <source>
        <dbReference type="ARBA" id="ARBA00022517"/>
    </source>
</evidence>
<evidence type="ECO:0000256" key="7">
    <source>
        <dbReference type="SAM" id="MobiDB-lite"/>
    </source>
</evidence>
<dbReference type="Proteomes" id="UP000789508">
    <property type="component" value="Unassembled WGS sequence"/>
</dbReference>
<keyword evidence="2" id="KW-0690">Ribosome biogenesis</keyword>
<feature type="compositionally biased region" description="Basic and acidic residues" evidence="7">
    <location>
        <begin position="1"/>
        <end position="10"/>
    </location>
</feature>
<dbReference type="GO" id="GO:0005732">
    <property type="term" value="C:sno(s)RNA-containing ribonucleoprotein complex"/>
    <property type="evidence" value="ECO:0007669"/>
    <property type="project" value="InterPro"/>
</dbReference>
<keyword evidence="5" id="KW-0687">Ribonucleoprotein</keyword>
<feature type="compositionally biased region" description="Basic and acidic residues" evidence="7">
    <location>
        <begin position="106"/>
        <end position="120"/>
    </location>
</feature>
<comment type="similarity">
    <text evidence="6">Belongs to the MPP10 family.</text>
</comment>
<sequence length="391" mass="45370">HEITTNHKENFFASGSISHPELDDEFFNLEEFNKYTVENRINEDGDNKDSNNNPSESDEEEIDYFADITYDEFFNPPKKKSKSTTKPKPKKSKDTDSEQDLSNSEENEKVYDRNQGEKGSTKNLAAKLGDLFAQDKDEKEQTEIKSSFQKQQEKIQKQIEKFEHENIAEKDWTLVGEASSKDRPLNSLLEEDLEFDHVVKPVPVITEVITEKLEDLIKQRILDGTFDDVERKTSFTMRPFLPSSLIELDHEKSKKSLAEIYEDEYVKQTNPNEYVSEKDEKLKLEHQEIENMFRVLCRKLDALSNFHYTPKMPKPEINVISNVPAITMEEVIPVNVNDASLLAPEEVFEKKKGEVKGETELDSAEKKRIRASKKRAKRKANKKRGNETRQK</sequence>
<dbReference type="Pfam" id="PF04006">
    <property type="entry name" value="Mpp10"/>
    <property type="match status" value="1"/>
</dbReference>
<dbReference type="InterPro" id="IPR012173">
    <property type="entry name" value="Mpp10"/>
</dbReference>
<evidence type="ECO:0000256" key="1">
    <source>
        <dbReference type="ARBA" id="ARBA00004604"/>
    </source>
</evidence>
<evidence type="ECO:0000256" key="6">
    <source>
        <dbReference type="ARBA" id="ARBA00029455"/>
    </source>
</evidence>
<evidence type="ECO:0000256" key="5">
    <source>
        <dbReference type="ARBA" id="ARBA00023274"/>
    </source>
</evidence>
<feature type="non-terminal residue" evidence="8">
    <location>
        <position position="391"/>
    </location>
</feature>
<keyword evidence="3" id="KW-0698">rRNA processing</keyword>
<proteinExistence type="inferred from homology"/>
<feature type="compositionally biased region" description="Basic and acidic residues" evidence="7">
    <location>
        <begin position="352"/>
        <end position="366"/>
    </location>
</feature>
<feature type="region of interest" description="Disordered" evidence="7">
    <location>
        <begin position="1"/>
        <end position="20"/>
    </location>
</feature>
<evidence type="ECO:0000313" key="8">
    <source>
        <dbReference type="EMBL" id="CAG8507476.1"/>
    </source>
</evidence>
<evidence type="ECO:0000256" key="4">
    <source>
        <dbReference type="ARBA" id="ARBA00023242"/>
    </source>
</evidence>